<reference evidence="1" key="1">
    <citation type="journal article" date="2020" name="Stud. Mycol.">
        <title>101 Dothideomycetes genomes: a test case for predicting lifestyles and emergence of pathogens.</title>
        <authorList>
            <person name="Haridas S."/>
            <person name="Albert R."/>
            <person name="Binder M."/>
            <person name="Bloem J."/>
            <person name="Labutti K."/>
            <person name="Salamov A."/>
            <person name="Andreopoulos B."/>
            <person name="Baker S."/>
            <person name="Barry K."/>
            <person name="Bills G."/>
            <person name="Bluhm B."/>
            <person name="Cannon C."/>
            <person name="Castanera R."/>
            <person name="Culley D."/>
            <person name="Daum C."/>
            <person name="Ezra D."/>
            <person name="Gonzalez J."/>
            <person name="Henrissat B."/>
            <person name="Kuo A."/>
            <person name="Liang C."/>
            <person name="Lipzen A."/>
            <person name="Lutzoni F."/>
            <person name="Magnuson J."/>
            <person name="Mondo S."/>
            <person name="Nolan M."/>
            <person name="Ohm R."/>
            <person name="Pangilinan J."/>
            <person name="Park H.-J."/>
            <person name="Ramirez L."/>
            <person name="Alfaro M."/>
            <person name="Sun H."/>
            <person name="Tritt A."/>
            <person name="Yoshinaga Y."/>
            <person name="Zwiers L.-H."/>
            <person name="Turgeon B."/>
            <person name="Goodwin S."/>
            <person name="Spatafora J."/>
            <person name="Crous P."/>
            <person name="Grigoriev I."/>
        </authorList>
    </citation>
    <scope>NUCLEOTIDE SEQUENCE</scope>
    <source>
        <strain evidence="1">ATCC 74209</strain>
    </source>
</reference>
<keyword evidence="2" id="KW-1185">Reference proteome</keyword>
<sequence>MASNTNRDWYPIDSATYKDLFQAQYFNSIATEHSFDQIQGVIQVHPWVKFANFCILVDVIFLIHSLTQDEHRQHIQVVGTI</sequence>
<dbReference type="EMBL" id="ML993948">
    <property type="protein sequence ID" value="KAF2202123.1"/>
    <property type="molecule type" value="Genomic_DNA"/>
</dbReference>
<organism evidence="1 2">
    <name type="scientific">Delitschia confertaspora ATCC 74209</name>
    <dbReference type="NCBI Taxonomy" id="1513339"/>
    <lineage>
        <taxon>Eukaryota</taxon>
        <taxon>Fungi</taxon>
        <taxon>Dikarya</taxon>
        <taxon>Ascomycota</taxon>
        <taxon>Pezizomycotina</taxon>
        <taxon>Dothideomycetes</taxon>
        <taxon>Pleosporomycetidae</taxon>
        <taxon>Pleosporales</taxon>
        <taxon>Delitschiaceae</taxon>
        <taxon>Delitschia</taxon>
    </lineage>
</organism>
<accession>A0A9P4JT67</accession>
<evidence type="ECO:0000313" key="1">
    <source>
        <dbReference type="EMBL" id="KAF2202123.1"/>
    </source>
</evidence>
<dbReference type="AlphaFoldDB" id="A0A9P4JT67"/>
<evidence type="ECO:0000313" key="2">
    <source>
        <dbReference type="Proteomes" id="UP000799536"/>
    </source>
</evidence>
<name>A0A9P4JT67_9PLEO</name>
<protein>
    <submittedName>
        <fullName evidence="1">Uncharacterized protein</fullName>
    </submittedName>
</protein>
<gene>
    <name evidence="1" type="ORF">GQ43DRAFT_369809</name>
</gene>
<dbReference type="Proteomes" id="UP000799536">
    <property type="component" value="Unassembled WGS sequence"/>
</dbReference>
<proteinExistence type="predicted"/>
<comment type="caution">
    <text evidence="1">The sequence shown here is derived from an EMBL/GenBank/DDBJ whole genome shotgun (WGS) entry which is preliminary data.</text>
</comment>